<comment type="subcellular location">
    <subcellularLocation>
        <location evidence="7">Cell membrane</location>
        <topology evidence="7">Single-pass membrane protein</topology>
    </subcellularLocation>
</comment>
<dbReference type="HAMAP" id="MF_02065">
    <property type="entry name" value="MltG"/>
    <property type="match status" value="1"/>
</dbReference>
<dbReference type="PANTHER" id="PTHR30518">
    <property type="entry name" value="ENDOLYTIC MUREIN TRANSGLYCOSYLASE"/>
    <property type="match status" value="1"/>
</dbReference>
<evidence type="ECO:0000313" key="9">
    <source>
        <dbReference type="Proteomes" id="UP000229401"/>
    </source>
</evidence>
<evidence type="ECO:0000256" key="6">
    <source>
        <dbReference type="ARBA" id="ARBA00023316"/>
    </source>
</evidence>
<dbReference type="GO" id="GO:0008932">
    <property type="term" value="F:lytic endotransglycosylase activity"/>
    <property type="evidence" value="ECO:0007669"/>
    <property type="project" value="UniProtKB-UniRule"/>
</dbReference>
<dbReference type="Proteomes" id="UP000229401">
    <property type="component" value="Unassembled WGS sequence"/>
</dbReference>
<keyword evidence="1 7" id="KW-1003">Cell membrane</keyword>
<protein>
    <recommendedName>
        <fullName evidence="7">Endolytic murein transglycosylase</fullName>
        <ecNumber evidence="7">4.2.2.29</ecNumber>
    </recommendedName>
    <alternativeName>
        <fullName evidence="7">Peptidoglycan lytic transglycosylase</fullName>
    </alternativeName>
    <alternativeName>
        <fullName evidence="7">Peptidoglycan polymerization terminase</fullName>
    </alternativeName>
</protein>
<evidence type="ECO:0000256" key="7">
    <source>
        <dbReference type="HAMAP-Rule" id="MF_02065"/>
    </source>
</evidence>
<accession>A0A2M7QI39</accession>
<dbReference type="NCBIfam" id="TIGR00247">
    <property type="entry name" value="endolytic transglycosylase MltG"/>
    <property type="match status" value="1"/>
</dbReference>
<dbReference type="PANTHER" id="PTHR30518:SF2">
    <property type="entry name" value="ENDOLYTIC MUREIN TRANSGLYCOSYLASE"/>
    <property type="match status" value="1"/>
</dbReference>
<dbReference type="GO" id="GO:0071555">
    <property type="term" value="P:cell wall organization"/>
    <property type="evidence" value="ECO:0007669"/>
    <property type="project" value="UniProtKB-KW"/>
</dbReference>
<comment type="caution">
    <text evidence="8">The sequence shown here is derived from an EMBL/GenBank/DDBJ whole genome shotgun (WGS) entry which is preliminary data.</text>
</comment>
<evidence type="ECO:0000256" key="2">
    <source>
        <dbReference type="ARBA" id="ARBA00022692"/>
    </source>
</evidence>
<organism evidence="8 9">
    <name type="scientific">Candidatus Roizmanbacteria bacterium CG_4_10_14_0_8_um_filter_33_9</name>
    <dbReference type="NCBI Taxonomy" id="1974826"/>
    <lineage>
        <taxon>Bacteria</taxon>
        <taxon>Candidatus Roizmaniibacteriota</taxon>
    </lineage>
</organism>
<evidence type="ECO:0000256" key="4">
    <source>
        <dbReference type="ARBA" id="ARBA00023136"/>
    </source>
</evidence>
<sequence length="320" mass="36795">MKKTHILFIFLFLLFIFSFLYYKEGEMPVNKNDKTPRLFIIDKGESLNSIANKLSNEGFIRNKVVFYLIVKKLGIEKNIQAGDFRLSKSMNASQLAQTLTHGTLDTWVTIIEGLRKEEIAQELSTNFKISEIAFIEQAKEGYLFPDTYLFPANSTIDKILTIINQNFNTKFTNDLKEKGRSKGLTERQILTIATLVEKEAKLPEDKQQVASIILKRHLNDWALDIDATVQYALGYQKKTNTWWKKDLTQEDLEADSQYNTRKYKGLPPAPICNPGLDSINAAVNADAQTPYWFYISDKTGKMHYAITIEEHNENIAKYLQ</sequence>
<dbReference type="GO" id="GO:0009252">
    <property type="term" value="P:peptidoglycan biosynthetic process"/>
    <property type="evidence" value="ECO:0007669"/>
    <property type="project" value="UniProtKB-UniRule"/>
</dbReference>
<dbReference type="AlphaFoldDB" id="A0A2M7QI39"/>
<keyword evidence="2 7" id="KW-0812">Transmembrane</keyword>
<feature type="site" description="Important for catalytic activity" evidence="7">
    <location>
        <position position="199"/>
    </location>
</feature>
<evidence type="ECO:0000256" key="5">
    <source>
        <dbReference type="ARBA" id="ARBA00023239"/>
    </source>
</evidence>
<dbReference type="EC" id="4.2.2.29" evidence="7"/>
<dbReference type="InterPro" id="IPR003770">
    <property type="entry name" value="MLTG-like"/>
</dbReference>
<evidence type="ECO:0000313" key="8">
    <source>
        <dbReference type="EMBL" id="PIY71962.1"/>
    </source>
</evidence>
<reference evidence="9" key="1">
    <citation type="submission" date="2017-09" db="EMBL/GenBank/DDBJ databases">
        <title>Depth-based differentiation of microbial function through sediment-hosted aquifers and enrichment of novel symbionts in the deep terrestrial subsurface.</title>
        <authorList>
            <person name="Probst A.J."/>
            <person name="Ladd B."/>
            <person name="Jarett J.K."/>
            <person name="Geller-Mcgrath D.E."/>
            <person name="Sieber C.M.K."/>
            <person name="Emerson J.B."/>
            <person name="Anantharaman K."/>
            <person name="Thomas B.C."/>
            <person name="Malmstrom R."/>
            <person name="Stieglmeier M."/>
            <person name="Klingl A."/>
            <person name="Woyke T."/>
            <person name="Ryan C.M."/>
            <person name="Banfield J.F."/>
        </authorList>
    </citation>
    <scope>NUCLEOTIDE SEQUENCE [LARGE SCALE GENOMIC DNA]</scope>
</reference>
<proteinExistence type="inferred from homology"/>
<dbReference type="GO" id="GO:0005886">
    <property type="term" value="C:plasma membrane"/>
    <property type="evidence" value="ECO:0007669"/>
    <property type="project" value="UniProtKB-SubCell"/>
</dbReference>
<name>A0A2M7QI39_9BACT</name>
<gene>
    <name evidence="7" type="primary">mltG</name>
    <name evidence="8" type="ORF">COY87_03420</name>
</gene>
<evidence type="ECO:0000256" key="3">
    <source>
        <dbReference type="ARBA" id="ARBA00022989"/>
    </source>
</evidence>
<keyword evidence="5 7" id="KW-0456">Lyase</keyword>
<keyword evidence="3 7" id="KW-1133">Transmembrane helix</keyword>
<evidence type="ECO:0000256" key="1">
    <source>
        <dbReference type="ARBA" id="ARBA00022475"/>
    </source>
</evidence>
<comment type="function">
    <text evidence="7">Functions as a peptidoglycan terminase that cleaves nascent peptidoglycan strands endolytically to terminate their elongation.</text>
</comment>
<dbReference type="EMBL" id="PFLI01000115">
    <property type="protein sequence ID" value="PIY71962.1"/>
    <property type="molecule type" value="Genomic_DNA"/>
</dbReference>
<feature type="transmembrane region" description="Helical" evidence="7">
    <location>
        <begin position="6"/>
        <end position="22"/>
    </location>
</feature>
<keyword evidence="6 7" id="KW-0961">Cell wall biogenesis/degradation</keyword>
<comment type="catalytic activity">
    <reaction evidence="7">
        <text>a peptidoglycan chain = a peptidoglycan chain with N-acetyl-1,6-anhydromuramyl-[peptide] at the reducing end + a peptidoglycan chain with N-acetylglucosamine at the non-reducing end.</text>
        <dbReference type="EC" id="4.2.2.29"/>
    </reaction>
</comment>
<keyword evidence="4 7" id="KW-0472">Membrane</keyword>
<dbReference type="Pfam" id="PF02618">
    <property type="entry name" value="YceG"/>
    <property type="match status" value="1"/>
</dbReference>
<dbReference type="Gene3D" id="3.30.1490.480">
    <property type="entry name" value="Endolytic murein transglycosylase"/>
    <property type="match status" value="1"/>
</dbReference>
<comment type="similarity">
    <text evidence="7">Belongs to the transglycosylase MltG family.</text>
</comment>